<dbReference type="Pfam" id="PF00753">
    <property type="entry name" value="Lactamase_B"/>
    <property type="match status" value="1"/>
</dbReference>
<evidence type="ECO:0000313" key="3">
    <source>
        <dbReference type="Proteomes" id="UP000525298"/>
    </source>
</evidence>
<feature type="domain" description="Metallo-beta-lactamase" evidence="1">
    <location>
        <begin position="20"/>
        <end position="220"/>
    </location>
</feature>
<organism evidence="2 3">
    <name type="scientific">Desulfosalsimonas propionicica</name>
    <dbReference type="NCBI Taxonomy" id="332175"/>
    <lineage>
        <taxon>Bacteria</taxon>
        <taxon>Pseudomonadati</taxon>
        <taxon>Thermodesulfobacteriota</taxon>
        <taxon>Desulfobacteria</taxon>
        <taxon>Desulfobacterales</taxon>
        <taxon>Desulfosalsimonadaceae</taxon>
        <taxon>Desulfosalsimonas</taxon>
    </lineage>
</organism>
<dbReference type="Proteomes" id="UP000525298">
    <property type="component" value="Unassembled WGS sequence"/>
</dbReference>
<keyword evidence="3" id="KW-1185">Reference proteome</keyword>
<dbReference type="InterPro" id="IPR036866">
    <property type="entry name" value="RibonucZ/Hydroxyglut_hydro"/>
</dbReference>
<dbReference type="InterPro" id="IPR050855">
    <property type="entry name" value="NDM-1-like"/>
</dbReference>
<dbReference type="Gene3D" id="3.60.15.10">
    <property type="entry name" value="Ribonuclease Z/Hydroxyacylglutathione hydrolase-like"/>
    <property type="match status" value="1"/>
</dbReference>
<sequence length="300" mass="33111">MILQTTGSVTPLLHVLGPSDLPAFLIQSDPPVLIDAGMSAVAPQYIREAKALLNGRGPADLFLTHVHYDHCGAAALLKKAFPEMRICCSEAGKDLLMRPNAVATIGELNHAGAGYLQQMGQADKEAPEFEVFEVDRVIEDDQSIALAPDLSLQAFATPGHTRDSMSFYVPEQKILFTGEAAGIMAPDGYIFSEWLTDYTDYMNSLEKLADLEVEILCPGHGFVLTGKDAADYMPRAIESGHRFRELIETTLAQTDWDVEQTKQHIKQIEYDPLADPKQPEFAYLLNLDAKIRAVMRVCTQ</sequence>
<dbReference type="PANTHER" id="PTHR42951">
    <property type="entry name" value="METALLO-BETA-LACTAMASE DOMAIN-CONTAINING"/>
    <property type="match status" value="1"/>
</dbReference>
<dbReference type="GO" id="GO:0016787">
    <property type="term" value="F:hydrolase activity"/>
    <property type="evidence" value="ECO:0007669"/>
    <property type="project" value="UniProtKB-KW"/>
</dbReference>
<dbReference type="InterPro" id="IPR001279">
    <property type="entry name" value="Metallo-B-lactamas"/>
</dbReference>
<dbReference type="SUPFAM" id="SSF56281">
    <property type="entry name" value="Metallo-hydrolase/oxidoreductase"/>
    <property type="match status" value="1"/>
</dbReference>
<protein>
    <submittedName>
        <fullName evidence="2">Glyoxylase-like metal-dependent hydrolase (Beta-lactamase superfamily II)</fullName>
    </submittedName>
</protein>
<evidence type="ECO:0000259" key="1">
    <source>
        <dbReference type="SMART" id="SM00849"/>
    </source>
</evidence>
<proteinExistence type="predicted"/>
<reference evidence="2 3" key="1">
    <citation type="submission" date="2020-07" db="EMBL/GenBank/DDBJ databases">
        <title>Genomic Encyclopedia of Type Strains, Phase IV (KMG-IV): sequencing the most valuable type-strain genomes for metagenomic binning, comparative biology and taxonomic classification.</title>
        <authorList>
            <person name="Goeker M."/>
        </authorList>
    </citation>
    <scope>NUCLEOTIDE SEQUENCE [LARGE SCALE GENOMIC DNA]</scope>
    <source>
        <strain evidence="2 3">DSM 17721</strain>
    </source>
</reference>
<dbReference type="SMART" id="SM00849">
    <property type="entry name" value="Lactamase_B"/>
    <property type="match status" value="1"/>
</dbReference>
<dbReference type="AlphaFoldDB" id="A0A7W0HJ73"/>
<dbReference type="RefSeq" id="WP_181549508.1">
    <property type="nucleotide sequence ID" value="NZ_JACDUS010000001.1"/>
</dbReference>
<comment type="caution">
    <text evidence="2">The sequence shown here is derived from an EMBL/GenBank/DDBJ whole genome shotgun (WGS) entry which is preliminary data.</text>
</comment>
<evidence type="ECO:0000313" key="2">
    <source>
        <dbReference type="EMBL" id="MBA2879813.1"/>
    </source>
</evidence>
<name>A0A7W0HJ73_9BACT</name>
<dbReference type="EMBL" id="JACDUS010000001">
    <property type="protein sequence ID" value="MBA2879813.1"/>
    <property type="molecule type" value="Genomic_DNA"/>
</dbReference>
<keyword evidence="2" id="KW-0378">Hydrolase</keyword>
<gene>
    <name evidence="2" type="ORF">HNR65_000120</name>
</gene>
<accession>A0A7W0HJ73</accession>